<comment type="catalytic activity">
    <reaction evidence="1 9">
        <text>N-(5-phospho-beta-D-ribosyl)anthranilate = 1-(2-carboxyphenylamino)-1-deoxy-D-ribulose 5-phosphate</text>
        <dbReference type="Rhea" id="RHEA:21540"/>
        <dbReference type="ChEBI" id="CHEBI:18277"/>
        <dbReference type="ChEBI" id="CHEBI:58613"/>
        <dbReference type="EC" id="5.3.1.24"/>
    </reaction>
</comment>
<dbReference type="CDD" id="cd00405">
    <property type="entry name" value="PRAI"/>
    <property type="match status" value="1"/>
</dbReference>
<reference evidence="11" key="1">
    <citation type="submission" date="2019-11" db="EMBL/GenBank/DDBJ databases">
        <title>Whole genome comparisons of Staphylococcus agnetis isolates from cattle and chickens.</title>
        <authorList>
            <person name="Rhoads D."/>
            <person name="Shwani A."/>
            <person name="Adkins P."/>
            <person name="Calcutt M."/>
            <person name="Middleton J."/>
        </authorList>
    </citation>
    <scope>NUCLEOTIDE SEQUENCE</scope>
    <source>
        <strain evidence="11">1387</strain>
    </source>
</reference>
<evidence type="ECO:0000256" key="9">
    <source>
        <dbReference type="HAMAP-Rule" id="MF_00135"/>
    </source>
</evidence>
<keyword evidence="8 9" id="KW-0413">Isomerase</keyword>
<dbReference type="InterPro" id="IPR001240">
    <property type="entry name" value="PRAI_dom"/>
</dbReference>
<evidence type="ECO:0000256" key="3">
    <source>
        <dbReference type="ARBA" id="ARBA00012572"/>
    </source>
</evidence>
<sequence>MYLKLCGFTREVDVQAACQLNIDALGFITFPKSQRYVDFTQLAKLTKHIPEHIDRVAVTVNMPHAHIEQIIKCTRVNTLQLHGDETISTIQKLRDHNPQVQIFKALHANDELMYQIEHVAPYVDKIIVDTPTSMFGGSGQTFDWHKLKQLSDTPVVVAGGVNYENIHHLLTSYPFIEGVDIASGIESDKGIKDTQKMTQIVETVRGVIK</sequence>
<proteinExistence type="inferred from homology"/>
<dbReference type="AlphaFoldDB" id="A0A2T4MID0"/>
<dbReference type="PANTHER" id="PTHR42894">
    <property type="entry name" value="N-(5'-PHOSPHORIBOSYL)ANTHRANILATE ISOMERASE"/>
    <property type="match status" value="1"/>
</dbReference>
<dbReference type="Gene3D" id="3.20.20.70">
    <property type="entry name" value="Aldolase class I"/>
    <property type="match status" value="1"/>
</dbReference>
<dbReference type="GeneID" id="57692505"/>
<dbReference type="InterPro" id="IPR044643">
    <property type="entry name" value="TrpF_fam"/>
</dbReference>
<keyword evidence="5 9" id="KW-0028">Amino-acid biosynthesis</keyword>
<evidence type="ECO:0000256" key="8">
    <source>
        <dbReference type="ARBA" id="ARBA00023235"/>
    </source>
</evidence>
<dbReference type="Pfam" id="PF00697">
    <property type="entry name" value="PRAI"/>
    <property type="match status" value="1"/>
</dbReference>
<comment type="similarity">
    <text evidence="9">Belongs to the TrpF family.</text>
</comment>
<dbReference type="RefSeq" id="WP_107368588.1">
    <property type="nucleotide sequence ID" value="NZ_CP045927.1"/>
</dbReference>
<dbReference type="SUPFAM" id="SSF51366">
    <property type="entry name" value="Ribulose-phoshate binding barrel"/>
    <property type="match status" value="1"/>
</dbReference>
<evidence type="ECO:0000256" key="4">
    <source>
        <dbReference type="ARBA" id="ARBA00022272"/>
    </source>
</evidence>
<dbReference type="HAMAP" id="MF_00135">
    <property type="entry name" value="PRAI"/>
    <property type="match status" value="1"/>
</dbReference>
<accession>A0A2T4MID0</accession>
<keyword evidence="7 9" id="KW-0057">Aromatic amino acid biosynthesis</keyword>
<evidence type="ECO:0000256" key="2">
    <source>
        <dbReference type="ARBA" id="ARBA00004664"/>
    </source>
</evidence>
<evidence type="ECO:0000259" key="10">
    <source>
        <dbReference type="Pfam" id="PF00697"/>
    </source>
</evidence>
<protein>
    <recommendedName>
        <fullName evidence="4 9">N-(5'-phosphoribosyl)anthranilate isomerase</fullName>
        <shortName evidence="9">PRAI</shortName>
        <ecNumber evidence="3 9">5.3.1.24</ecNumber>
    </recommendedName>
</protein>
<keyword evidence="6 9" id="KW-0822">Tryptophan biosynthesis</keyword>
<dbReference type="EMBL" id="WMFL01000079">
    <property type="protein sequence ID" value="NJI02748.1"/>
    <property type="molecule type" value="Genomic_DNA"/>
</dbReference>
<feature type="domain" description="N-(5'phosphoribosyl) anthranilate isomerase (PRAI)" evidence="10">
    <location>
        <begin position="4"/>
        <end position="202"/>
    </location>
</feature>
<dbReference type="EC" id="5.3.1.24" evidence="3 9"/>
<name>A0A2T4MID0_9STAP</name>
<comment type="pathway">
    <text evidence="2 9">Amino-acid biosynthesis; L-tryptophan biosynthesis; L-tryptophan from chorismate: step 3/5.</text>
</comment>
<evidence type="ECO:0000256" key="7">
    <source>
        <dbReference type="ARBA" id="ARBA00023141"/>
    </source>
</evidence>
<evidence type="ECO:0000313" key="11">
    <source>
        <dbReference type="EMBL" id="NJI02748.1"/>
    </source>
</evidence>
<evidence type="ECO:0000313" key="12">
    <source>
        <dbReference type="Proteomes" id="UP000646308"/>
    </source>
</evidence>
<evidence type="ECO:0000256" key="5">
    <source>
        <dbReference type="ARBA" id="ARBA00022605"/>
    </source>
</evidence>
<dbReference type="GO" id="GO:0000162">
    <property type="term" value="P:L-tryptophan biosynthetic process"/>
    <property type="evidence" value="ECO:0007669"/>
    <property type="project" value="UniProtKB-UniRule"/>
</dbReference>
<dbReference type="PANTHER" id="PTHR42894:SF1">
    <property type="entry name" value="N-(5'-PHOSPHORIBOSYL)ANTHRANILATE ISOMERASE"/>
    <property type="match status" value="1"/>
</dbReference>
<dbReference type="InterPro" id="IPR011060">
    <property type="entry name" value="RibuloseP-bd_barrel"/>
</dbReference>
<dbReference type="Proteomes" id="UP000646308">
    <property type="component" value="Unassembled WGS sequence"/>
</dbReference>
<gene>
    <name evidence="9" type="primary">trpF</name>
    <name evidence="11" type="ORF">GLV84_07900</name>
</gene>
<organism evidence="11 12">
    <name type="scientific">Staphylococcus agnetis</name>
    <dbReference type="NCBI Taxonomy" id="985762"/>
    <lineage>
        <taxon>Bacteria</taxon>
        <taxon>Bacillati</taxon>
        <taxon>Bacillota</taxon>
        <taxon>Bacilli</taxon>
        <taxon>Bacillales</taxon>
        <taxon>Staphylococcaceae</taxon>
        <taxon>Staphylococcus</taxon>
    </lineage>
</organism>
<evidence type="ECO:0000256" key="6">
    <source>
        <dbReference type="ARBA" id="ARBA00022822"/>
    </source>
</evidence>
<comment type="caution">
    <text evidence="11">The sequence shown here is derived from an EMBL/GenBank/DDBJ whole genome shotgun (WGS) entry which is preliminary data.</text>
</comment>
<dbReference type="GO" id="GO:0004640">
    <property type="term" value="F:phosphoribosylanthranilate isomerase activity"/>
    <property type="evidence" value="ECO:0007669"/>
    <property type="project" value="UniProtKB-UniRule"/>
</dbReference>
<evidence type="ECO:0000256" key="1">
    <source>
        <dbReference type="ARBA" id="ARBA00001164"/>
    </source>
</evidence>
<dbReference type="InterPro" id="IPR013785">
    <property type="entry name" value="Aldolase_TIM"/>
</dbReference>